<proteinExistence type="predicted"/>
<comment type="caution">
    <text evidence="1">The sequence shown here is derived from an EMBL/GenBank/DDBJ whole genome shotgun (WGS) entry which is preliminary data.</text>
</comment>
<gene>
    <name evidence="1" type="ORF">BACPLE_02686</name>
</gene>
<dbReference type="EMBL" id="ABQC02000022">
    <property type="protein sequence ID" value="EDY94849.1"/>
    <property type="molecule type" value="Genomic_DNA"/>
</dbReference>
<accession>B5D109</accession>
<reference evidence="1 2" key="1">
    <citation type="submission" date="2008-08" db="EMBL/GenBank/DDBJ databases">
        <title>Draft genome sequence of Bacteroides plebeius (DSM 17135).</title>
        <authorList>
            <person name="Sudarsanam P."/>
            <person name="Ley R."/>
            <person name="Guruge J."/>
            <person name="Turnbaugh P.J."/>
            <person name="Mahowald M."/>
            <person name="Liep D."/>
            <person name="Gordon J."/>
        </authorList>
    </citation>
    <scope>NUCLEOTIDE SEQUENCE [LARGE SCALE GENOMIC DNA]</scope>
    <source>
        <strain evidence="2">DSM 17135 / JCM 12973 / M2</strain>
    </source>
</reference>
<sequence length="40" mass="4410">MFPFASVLNKVDSSIIGFSKLGLVASCVNKRKKVNKQNLK</sequence>
<evidence type="ECO:0000313" key="1">
    <source>
        <dbReference type="EMBL" id="EDY94849.1"/>
    </source>
</evidence>
<name>B5D109_PHOPM</name>
<evidence type="ECO:0000313" key="2">
    <source>
        <dbReference type="Proteomes" id="UP000003452"/>
    </source>
</evidence>
<protein>
    <submittedName>
        <fullName evidence="1">Uncharacterized protein</fullName>
    </submittedName>
</protein>
<organism evidence="1 2">
    <name type="scientific">Phocaeicola plebeius (strain DSM 17135 / JCM 12973 / CCUG 54634 / M2)</name>
    <name type="common">Bacteroides plebeius</name>
    <dbReference type="NCBI Taxonomy" id="484018"/>
    <lineage>
        <taxon>Bacteria</taxon>
        <taxon>Pseudomonadati</taxon>
        <taxon>Bacteroidota</taxon>
        <taxon>Bacteroidia</taxon>
        <taxon>Bacteroidales</taxon>
        <taxon>Bacteroidaceae</taxon>
        <taxon>Phocaeicola</taxon>
    </lineage>
</organism>
<dbReference type="Proteomes" id="UP000003452">
    <property type="component" value="Unassembled WGS sequence"/>
</dbReference>
<reference evidence="1 2" key="2">
    <citation type="submission" date="2008-08" db="EMBL/GenBank/DDBJ databases">
        <authorList>
            <person name="Fulton L."/>
            <person name="Clifton S."/>
            <person name="Fulton B."/>
            <person name="Xu J."/>
            <person name="Minx P."/>
            <person name="Pepin K.H."/>
            <person name="Johnson M."/>
            <person name="Thiruvilangam P."/>
            <person name="Bhonagiri V."/>
            <person name="Nash W.E."/>
            <person name="Mardis E.R."/>
            <person name="Wilson R.K."/>
        </authorList>
    </citation>
    <scope>NUCLEOTIDE SEQUENCE [LARGE SCALE GENOMIC DNA]</scope>
    <source>
        <strain evidence="2">DSM 17135 / JCM 12973 / M2</strain>
    </source>
</reference>
<dbReference type="HOGENOM" id="CLU_3285143_0_0_10"/>
<dbReference type="AlphaFoldDB" id="B5D109"/>